<protein>
    <submittedName>
        <fullName evidence="2">Uncharacterized protein</fullName>
    </submittedName>
</protein>
<sequence length="174" mass="17628">VPWGSRGTGPPGRGCCPVALLPPSPSAPARAHGVLGQGLTPAFSMGMTSLLVPGTMLPPARPGSHPIVMGASAGGRRRGSALRSRTVGGTVPLSLGQVGHHGLLQGRQHGLSSFPAPRAEASVLPVPPCRFEGGCVADHVPQRAAPLSCSSRWGSSASASHGTWSCGQRSRQDL</sequence>
<feature type="compositionally biased region" description="Low complexity" evidence="1">
    <location>
        <begin position="148"/>
        <end position="160"/>
    </location>
</feature>
<dbReference type="AlphaFoldDB" id="A0A8B9CWK1"/>
<dbReference type="Proteomes" id="UP000694426">
    <property type="component" value="Unplaced"/>
</dbReference>
<name>A0A8B9CWK1_9AVES</name>
<feature type="compositionally biased region" description="Polar residues" evidence="1">
    <location>
        <begin position="161"/>
        <end position="174"/>
    </location>
</feature>
<reference evidence="2" key="2">
    <citation type="submission" date="2025-09" db="UniProtKB">
        <authorList>
            <consortium name="Ensembl"/>
        </authorList>
    </citation>
    <scope>IDENTIFICATION</scope>
</reference>
<proteinExistence type="predicted"/>
<evidence type="ECO:0000313" key="2">
    <source>
        <dbReference type="Ensembl" id="ENSABRP00000026554.1"/>
    </source>
</evidence>
<feature type="region of interest" description="Disordered" evidence="1">
    <location>
        <begin position="147"/>
        <end position="174"/>
    </location>
</feature>
<evidence type="ECO:0000256" key="1">
    <source>
        <dbReference type="SAM" id="MobiDB-lite"/>
    </source>
</evidence>
<evidence type="ECO:0000313" key="3">
    <source>
        <dbReference type="Proteomes" id="UP000694426"/>
    </source>
</evidence>
<accession>A0A8B9CWK1</accession>
<keyword evidence="3" id="KW-1185">Reference proteome</keyword>
<dbReference type="Ensembl" id="ENSABRT00000037166.1">
    <property type="protein sequence ID" value="ENSABRP00000026554.1"/>
    <property type="gene ID" value="ENSABRG00000022192.1"/>
</dbReference>
<organism evidence="2 3">
    <name type="scientific">Anser brachyrhynchus</name>
    <name type="common">Pink-footed goose</name>
    <dbReference type="NCBI Taxonomy" id="132585"/>
    <lineage>
        <taxon>Eukaryota</taxon>
        <taxon>Metazoa</taxon>
        <taxon>Chordata</taxon>
        <taxon>Craniata</taxon>
        <taxon>Vertebrata</taxon>
        <taxon>Euteleostomi</taxon>
        <taxon>Archelosauria</taxon>
        <taxon>Archosauria</taxon>
        <taxon>Dinosauria</taxon>
        <taxon>Saurischia</taxon>
        <taxon>Theropoda</taxon>
        <taxon>Coelurosauria</taxon>
        <taxon>Aves</taxon>
        <taxon>Neognathae</taxon>
        <taxon>Galloanserae</taxon>
        <taxon>Anseriformes</taxon>
        <taxon>Anatidae</taxon>
        <taxon>Anserinae</taxon>
        <taxon>Anser</taxon>
    </lineage>
</organism>
<reference evidence="2" key="1">
    <citation type="submission" date="2025-08" db="UniProtKB">
        <authorList>
            <consortium name="Ensembl"/>
        </authorList>
    </citation>
    <scope>IDENTIFICATION</scope>
</reference>